<evidence type="ECO:0000313" key="1">
    <source>
        <dbReference type="EMBL" id="KIE13522.1"/>
    </source>
</evidence>
<proteinExistence type="predicted"/>
<accession>A0A0C1NFA5</accession>
<dbReference type="AlphaFoldDB" id="A0A0C1NFA5"/>
<sequence>MTGKALSAELAEYSHNKLTSLSDILEKKRSSLDEEVAEHLSDQIALLFETSENATCPNEVVLEYAKARIDMSQKQIELAINIFVKLGSVAQRRV</sequence>
<dbReference type="EMBL" id="JHEG02000014">
    <property type="protein sequence ID" value="KIE13522.1"/>
    <property type="molecule type" value="Genomic_DNA"/>
</dbReference>
<organism evidence="1">
    <name type="scientific">Tolypothrix bouteillei VB521301</name>
    <dbReference type="NCBI Taxonomy" id="1479485"/>
    <lineage>
        <taxon>Bacteria</taxon>
        <taxon>Bacillati</taxon>
        <taxon>Cyanobacteriota</taxon>
        <taxon>Cyanophyceae</taxon>
        <taxon>Nostocales</taxon>
        <taxon>Tolypothrichaceae</taxon>
        <taxon>Tolypothrix</taxon>
    </lineage>
</organism>
<reference evidence="1" key="1">
    <citation type="journal article" date="2015" name="Genome Announc.">
        <title>Draft Genome Sequence of Tolypothrix boutellei Strain VB521301.</title>
        <authorList>
            <person name="Chandrababunaidu M.M."/>
            <person name="Singh D."/>
            <person name="Sen D."/>
            <person name="Bhan S."/>
            <person name="Das S."/>
            <person name="Gupta A."/>
            <person name="Adhikary S.P."/>
            <person name="Tripathy S."/>
        </authorList>
    </citation>
    <scope>NUCLEOTIDE SEQUENCE</scope>
    <source>
        <strain evidence="1">VB521301</strain>
    </source>
</reference>
<name>A0A0C1NFA5_9CYAN</name>
<protein>
    <submittedName>
        <fullName evidence="1">Uncharacterized protein</fullName>
    </submittedName>
</protein>
<gene>
    <name evidence="1" type="ORF">DA73_0203630</name>
</gene>
<comment type="caution">
    <text evidence="1">The sequence shown here is derived from an EMBL/GenBank/DDBJ whole genome shotgun (WGS) entry which is preliminary data.</text>
</comment>